<gene>
    <name evidence="9" type="ORF">PG993_002047</name>
</gene>
<evidence type="ECO:0000256" key="2">
    <source>
        <dbReference type="ARBA" id="ARBA00022692"/>
    </source>
</evidence>
<keyword evidence="3 7" id="KW-1133">Transmembrane helix</keyword>
<comment type="subcellular location">
    <subcellularLocation>
        <location evidence="1">Membrane</location>
        <topology evidence="1">Multi-pass membrane protein</topology>
    </subcellularLocation>
</comment>
<accession>A0ABR1UD67</accession>
<proteinExistence type="inferred from homology"/>
<evidence type="ECO:0000259" key="8">
    <source>
        <dbReference type="Pfam" id="PF20684"/>
    </source>
</evidence>
<evidence type="ECO:0000256" key="7">
    <source>
        <dbReference type="SAM" id="Phobius"/>
    </source>
</evidence>
<evidence type="ECO:0000256" key="1">
    <source>
        <dbReference type="ARBA" id="ARBA00004141"/>
    </source>
</evidence>
<dbReference type="Proteomes" id="UP001444661">
    <property type="component" value="Unassembled WGS sequence"/>
</dbReference>
<dbReference type="PANTHER" id="PTHR33048:SF47">
    <property type="entry name" value="INTEGRAL MEMBRANE PROTEIN-RELATED"/>
    <property type="match status" value="1"/>
</dbReference>
<evidence type="ECO:0000256" key="4">
    <source>
        <dbReference type="ARBA" id="ARBA00023136"/>
    </source>
</evidence>
<evidence type="ECO:0000256" key="5">
    <source>
        <dbReference type="ARBA" id="ARBA00038359"/>
    </source>
</evidence>
<protein>
    <recommendedName>
        <fullName evidence="8">Rhodopsin domain-containing protein</fullName>
    </recommendedName>
</protein>
<dbReference type="InterPro" id="IPR052337">
    <property type="entry name" value="SAT4-like"/>
</dbReference>
<reference evidence="9 10" key="1">
    <citation type="submission" date="2023-01" db="EMBL/GenBank/DDBJ databases">
        <title>Analysis of 21 Apiospora genomes using comparative genomics revels a genus with tremendous synthesis potential of carbohydrate active enzymes and secondary metabolites.</title>
        <authorList>
            <person name="Sorensen T."/>
        </authorList>
    </citation>
    <scope>NUCLEOTIDE SEQUENCE [LARGE SCALE GENOMIC DNA]</scope>
    <source>
        <strain evidence="9 10">CBS 33761</strain>
    </source>
</reference>
<dbReference type="PANTHER" id="PTHR33048">
    <property type="entry name" value="PTH11-LIKE INTEGRAL MEMBRANE PROTEIN (AFU_ORTHOLOGUE AFUA_5G11245)"/>
    <property type="match status" value="1"/>
</dbReference>
<feature type="region of interest" description="Disordered" evidence="6">
    <location>
        <begin position="361"/>
        <end position="449"/>
    </location>
</feature>
<feature type="transmembrane region" description="Helical" evidence="7">
    <location>
        <begin position="146"/>
        <end position="169"/>
    </location>
</feature>
<feature type="compositionally biased region" description="Polar residues" evidence="6">
    <location>
        <begin position="403"/>
        <end position="414"/>
    </location>
</feature>
<evidence type="ECO:0000256" key="3">
    <source>
        <dbReference type="ARBA" id="ARBA00022989"/>
    </source>
</evidence>
<keyword evidence="10" id="KW-1185">Reference proteome</keyword>
<feature type="domain" description="Rhodopsin" evidence="8">
    <location>
        <begin position="122"/>
        <end position="335"/>
    </location>
</feature>
<feature type="transmembrane region" description="Helical" evidence="7">
    <location>
        <begin position="181"/>
        <end position="202"/>
    </location>
</feature>
<feature type="transmembrane region" description="Helical" evidence="7">
    <location>
        <begin position="26"/>
        <end position="47"/>
    </location>
</feature>
<dbReference type="EMBL" id="JAQQWK010000001">
    <property type="protein sequence ID" value="KAK8056820.1"/>
    <property type="molecule type" value="Genomic_DNA"/>
</dbReference>
<evidence type="ECO:0000256" key="6">
    <source>
        <dbReference type="SAM" id="MobiDB-lite"/>
    </source>
</evidence>
<feature type="transmembrane region" description="Helical" evidence="7">
    <location>
        <begin position="269"/>
        <end position="285"/>
    </location>
</feature>
<feature type="compositionally biased region" description="Polar residues" evidence="6">
    <location>
        <begin position="433"/>
        <end position="442"/>
    </location>
</feature>
<feature type="compositionally biased region" description="Basic and acidic residues" evidence="6">
    <location>
        <begin position="389"/>
        <end position="402"/>
    </location>
</feature>
<evidence type="ECO:0000313" key="9">
    <source>
        <dbReference type="EMBL" id="KAK8056820.1"/>
    </source>
</evidence>
<organism evidence="9 10">
    <name type="scientific">Apiospora rasikravindrae</name>
    <dbReference type="NCBI Taxonomy" id="990691"/>
    <lineage>
        <taxon>Eukaryota</taxon>
        <taxon>Fungi</taxon>
        <taxon>Dikarya</taxon>
        <taxon>Ascomycota</taxon>
        <taxon>Pezizomycotina</taxon>
        <taxon>Sordariomycetes</taxon>
        <taxon>Xylariomycetidae</taxon>
        <taxon>Amphisphaeriales</taxon>
        <taxon>Apiosporaceae</taxon>
        <taxon>Apiospora</taxon>
    </lineage>
</organism>
<keyword evidence="2 7" id="KW-0812">Transmembrane</keyword>
<feature type="transmembrane region" description="Helical" evidence="7">
    <location>
        <begin position="305"/>
        <end position="331"/>
    </location>
</feature>
<comment type="similarity">
    <text evidence="5">Belongs to the SAT4 family.</text>
</comment>
<dbReference type="Pfam" id="PF20684">
    <property type="entry name" value="Fung_rhodopsin"/>
    <property type="match status" value="1"/>
</dbReference>
<comment type="caution">
    <text evidence="9">The sequence shown here is derived from an EMBL/GenBank/DDBJ whole genome shotgun (WGS) entry which is preliminary data.</text>
</comment>
<name>A0ABR1UD67_9PEZI</name>
<evidence type="ECO:0000313" key="10">
    <source>
        <dbReference type="Proteomes" id="UP001444661"/>
    </source>
</evidence>
<sequence length="449" mass="49996">MATDTFTYSAINFGEPEPLANKRSTILAVVITFMFFSWTCVASRLWVRFKVIRDPGWDDFCVVMYLVCDQPHPREMETASGTNAVDVYSLPLRLGVSRCLSVSAIFQYTSDKESSAAYTLPGTEYGLGKHFLTIPLEDKITWSKTFYVANAAYCTSTAFIKLALLLQYLRVYPKGSLMHRACMATVGLTALWGLVYSFISWFPCFPVNHVWELKPDAKCYGYGSSRPSEFSATYESHTAINMILDVIVLIIPMPLLFKEGTGTAQRLRIGALLFMGNIVIALAIWRLQTILEHKAATVPTRDPTWYGPITMLLAVLEVDAAAVCASVPIFWPVLSNKLGGIFVTQEIEIRRETRFFQMDDEESGLGGQRGSHGPVIVSHGQGSQTHSRTGSEVELKQHESDSKQPSSYTGSYSMKSLDPLSLPPLEEPPLNSHEATVQSPSRKNGWKRI</sequence>
<dbReference type="InterPro" id="IPR049326">
    <property type="entry name" value="Rhodopsin_dom_fungi"/>
</dbReference>
<keyword evidence="4 7" id="KW-0472">Membrane</keyword>